<accession>A0ABR2Z5X1</accession>
<name>A0ABR2Z5X1_9AGAR</name>
<protein>
    <submittedName>
        <fullName evidence="2">Uncharacterized protein</fullName>
    </submittedName>
</protein>
<feature type="region of interest" description="Disordered" evidence="1">
    <location>
        <begin position="57"/>
        <end position="81"/>
    </location>
</feature>
<dbReference type="PROSITE" id="PS51257">
    <property type="entry name" value="PROKAR_LIPOPROTEIN"/>
    <property type="match status" value="1"/>
</dbReference>
<feature type="non-terminal residue" evidence="2">
    <location>
        <position position="302"/>
    </location>
</feature>
<sequence length="302" mass="34396">MPNSFSRAQAQSACTQGSASCALTTPPPLSLIVPPVHRNPCEKVAKKKRKECEAALKSIRKAKKPRTKRTQQPKEKSTKEKLEEATKYFKRCIDPCLPLYVVVIKGVRSENRDDNEWVAFIKELPSTPTSPPPQLEQDPQAANRDQEGKDWPMNQDQEPTEPSSDEQEVVEYIHHFSGTYTYSTFETRTPKDLLGDALEAWGKLNTKMPIFLTFAEFCAWHQEPKDFADMAFVMMATANQVLHNDNHKLKKSIEKLVSPNIFTGTSCVQDFREGSKAERGIKNDVLLELRLHWDDIVKYQDS</sequence>
<dbReference type="EMBL" id="JBBXMP010001164">
    <property type="protein sequence ID" value="KAL0056632.1"/>
    <property type="molecule type" value="Genomic_DNA"/>
</dbReference>
<evidence type="ECO:0000313" key="3">
    <source>
        <dbReference type="Proteomes" id="UP001437256"/>
    </source>
</evidence>
<reference evidence="2 3" key="1">
    <citation type="submission" date="2024-05" db="EMBL/GenBank/DDBJ databases">
        <title>A draft genome resource for the thread blight pathogen Marasmius tenuissimus strain MS-2.</title>
        <authorList>
            <person name="Yulfo-Soto G.E."/>
            <person name="Baruah I.K."/>
            <person name="Amoako-Attah I."/>
            <person name="Bukari Y."/>
            <person name="Meinhardt L.W."/>
            <person name="Bailey B.A."/>
            <person name="Cohen S.P."/>
        </authorList>
    </citation>
    <scope>NUCLEOTIDE SEQUENCE [LARGE SCALE GENOMIC DNA]</scope>
    <source>
        <strain evidence="2 3">MS-2</strain>
    </source>
</reference>
<keyword evidence="3" id="KW-1185">Reference proteome</keyword>
<comment type="caution">
    <text evidence="2">The sequence shown here is derived from an EMBL/GenBank/DDBJ whole genome shotgun (WGS) entry which is preliminary data.</text>
</comment>
<dbReference type="Proteomes" id="UP001437256">
    <property type="component" value="Unassembled WGS sequence"/>
</dbReference>
<evidence type="ECO:0000313" key="2">
    <source>
        <dbReference type="EMBL" id="KAL0056632.1"/>
    </source>
</evidence>
<feature type="compositionally biased region" description="Basic residues" evidence="1">
    <location>
        <begin position="58"/>
        <end position="71"/>
    </location>
</feature>
<evidence type="ECO:0000256" key="1">
    <source>
        <dbReference type="SAM" id="MobiDB-lite"/>
    </source>
</evidence>
<gene>
    <name evidence="2" type="ORF">AAF712_016762</name>
</gene>
<proteinExistence type="predicted"/>
<feature type="compositionally biased region" description="Basic and acidic residues" evidence="1">
    <location>
        <begin position="72"/>
        <end position="81"/>
    </location>
</feature>
<feature type="region of interest" description="Disordered" evidence="1">
    <location>
        <begin position="123"/>
        <end position="166"/>
    </location>
</feature>
<organism evidence="2 3">
    <name type="scientific">Marasmius tenuissimus</name>
    <dbReference type="NCBI Taxonomy" id="585030"/>
    <lineage>
        <taxon>Eukaryota</taxon>
        <taxon>Fungi</taxon>
        <taxon>Dikarya</taxon>
        <taxon>Basidiomycota</taxon>
        <taxon>Agaricomycotina</taxon>
        <taxon>Agaricomycetes</taxon>
        <taxon>Agaricomycetidae</taxon>
        <taxon>Agaricales</taxon>
        <taxon>Marasmiineae</taxon>
        <taxon>Marasmiaceae</taxon>
        <taxon>Marasmius</taxon>
    </lineage>
</organism>